<dbReference type="InterPro" id="IPR050208">
    <property type="entry name" value="MHC_class-I_related"/>
</dbReference>
<dbReference type="InterPro" id="IPR003597">
    <property type="entry name" value="Ig_C1-set"/>
</dbReference>
<name>A0AAD4UPT7_OVIAM</name>
<dbReference type="InterPro" id="IPR007110">
    <property type="entry name" value="Ig-like_dom"/>
</dbReference>
<evidence type="ECO:0000256" key="9">
    <source>
        <dbReference type="ARBA" id="ARBA00023130"/>
    </source>
</evidence>
<comment type="caution">
    <text evidence="19">The sequence shown here is derived from an EMBL/GenBank/DDBJ whole genome shotgun (WGS) entry which is preliminary data.</text>
</comment>
<proteinExistence type="predicted"/>
<dbReference type="PANTHER" id="PTHR16675">
    <property type="entry name" value="MHC CLASS I-RELATED"/>
    <property type="match status" value="1"/>
</dbReference>
<dbReference type="Gene3D" id="2.60.40.10">
    <property type="entry name" value="Immunoglobulins"/>
    <property type="match status" value="1"/>
</dbReference>
<keyword evidence="9" id="KW-1064">Adaptive immunity</keyword>
<dbReference type="GO" id="GO:0071723">
    <property type="term" value="F:lipopeptide binding"/>
    <property type="evidence" value="ECO:0007669"/>
    <property type="project" value="TreeGrafter"/>
</dbReference>
<dbReference type="AlphaFoldDB" id="A0AAD4UPT7"/>
<feature type="domain" description="Ig-like" evidence="18">
    <location>
        <begin position="674"/>
        <end position="774"/>
    </location>
</feature>
<evidence type="ECO:0000313" key="19">
    <source>
        <dbReference type="EMBL" id="KAI4548827.1"/>
    </source>
</evidence>
<evidence type="ECO:0000256" key="14">
    <source>
        <dbReference type="ARBA" id="ARBA00023319"/>
    </source>
</evidence>
<dbReference type="InterPro" id="IPR011162">
    <property type="entry name" value="MHC_I/II-like_Ag-recog"/>
</dbReference>
<dbReference type="InterPro" id="IPR011161">
    <property type="entry name" value="MHC_I-like_Ag-recog"/>
</dbReference>
<comment type="subcellular location">
    <subcellularLocation>
        <location evidence="1">Cell membrane</location>
        <topology evidence="1">Single-pass type I membrane protein</topology>
    </subcellularLocation>
    <subcellularLocation>
        <location evidence="2">Endosome membrane</location>
    </subcellularLocation>
    <subcellularLocation>
        <location evidence="3">Lysosome membrane</location>
    </subcellularLocation>
</comment>
<dbReference type="PANTHER" id="PTHR16675:SF130">
    <property type="entry name" value="T-CELL SURFACE GLYCOPROTEIN CD1B"/>
    <property type="match status" value="1"/>
</dbReference>
<keyword evidence="20" id="KW-1185">Reference proteome</keyword>
<evidence type="ECO:0000256" key="8">
    <source>
        <dbReference type="ARBA" id="ARBA00022989"/>
    </source>
</evidence>
<dbReference type="InterPro" id="IPR037055">
    <property type="entry name" value="MHC_I-like_Ag-recog_sf"/>
</dbReference>
<evidence type="ECO:0000256" key="12">
    <source>
        <dbReference type="ARBA" id="ARBA00023180"/>
    </source>
</evidence>
<dbReference type="GO" id="GO:0009897">
    <property type="term" value="C:external side of plasma membrane"/>
    <property type="evidence" value="ECO:0007669"/>
    <property type="project" value="TreeGrafter"/>
</dbReference>
<keyword evidence="14" id="KW-0393">Immunoglobulin domain</keyword>
<dbReference type="Proteomes" id="UP001214576">
    <property type="component" value="Unassembled WGS sequence"/>
</dbReference>
<keyword evidence="5" id="KW-0812">Transmembrane</keyword>
<keyword evidence="6" id="KW-0967">Endosome</keyword>
<dbReference type="SUPFAM" id="SSF54452">
    <property type="entry name" value="MHC antigen-recognition domain"/>
    <property type="match status" value="5"/>
</dbReference>
<keyword evidence="12" id="KW-0325">Glycoprotein</keyword>
<comment type="function">
    <text evidence="15">Antigen-presenting protein that binds self and non-self lipid and glycolipid antigens and presents them to T-cell receptors on natural killer T-cells.</text>
</comment>
<evidence type="ECO:0000256" key="11">
    <source>
        <dbReference type="ARBA" id="ARBA00023157"/>
    </source>
</evidence>
<dbReference type="InterPro" id="IPR013783">
    <property type="entry name" value="Ig-like_fold"/>
</dbReference>
<evidence type="ECO:0000256" key="17">
    <source>
        <dbReference type="SAM" id="MobiDB-lite"/>
    </source>
</evidence>
<sequence length="1154" mass="129220">MEPEMPMHRKQLMMVLTLRWARRPGELENGFEVTFLCLLPIARTPHIHWLDTCGSNSAFLDPFDMPCIMVLETLVISEYLVSPDHVSFSIWNKYPVFQGPTSFHLKQISTFVNSTWAQNLGSGWLDDLQIHGWESDSGTAIFLKPWSKGNFSDEEITELVDLFRVYLIGFIREVQDRVNEFQLEYPFVIQVIEGCELHSGEAIESSLRGALGGLDVLRIQNHSCMPAPDSGNRGQKLCALLSQYQGTSDIIERLVSETCPRYLLGVLDAGKAELQRQGANCLLSQPDFDLCQKHLGSNQGLGWLDDLQIHDWESDSYTAIFLKPRCKSNFSDEEMTELEDLFRIYFIGFTQEVQDHISEFSLEYPFGIQVIESCGLHSGKAIGSSLRGVLGGLDFVRIQNHSCVPAPDSGSRRQKFCALKTQYQSISNVIEKLMSETCPRYPGCPRCSKGRTAEASFIQLPCGSDGKASACNAGDPGSIPGSERSPGEGNGNPLQYSCLKNSMDCGLHGLSPEEPGLIISLISTFANSTWAQNQGSGWLDNLQLYGWDSDPGTTIFLKPWSKGNFSDEEVTELEELFRVYLIGFTLEVQDHVSEFQLEYPFVIQGIAGCELHPGKAVESFLKGAFGGLDFVSIKNDSCAPVPEGGSMAQRFYELIIQYHAICDTIAKLLLETCPRYFLSVLDAGKAELQRQVKPEAWLSSGPTPGPGRLLLVCHVSGFYPKPVWVMWMRGEQEEPGTQQGDIMPNANWTWHLRATLDVAAGEAAGLSCRVKHSSLGDQDIVLYWAFQGPTSFHLIQISTFANSTWTQNQGSGWLDDLQIHGWDSDSGTAIFLKPWSKGNFSDEEVTELVELFRVYFIEFTRGVQDIVSEFQFECDATDSSVCSKNKRDPQVPGPHYLAAEESPSFRLIQISSFANHSWTKTQGSGWLGELQTHGWDSILATIRFLRPWSQGNFSKEELKSIQALLQLYFHSFPREVQAYASQFQFEYPFELQVSFGCLIHTGKALETFLNGAYQGLDFLSFQENSWKPFPGAGSRAENVCRVLNHYRIIKEIVQKLLSDTCPRFLAGILEAGKSELEKQVYASTCQQSATQKVACRSVIASKSICAISAQQSTTFYAPDSFVEDNFSTDLEERGTYHLHTARIYGYVYVFYVHH</sequence>
<dbReference type="FunFam" id="2.60.40.10:FF:000254">
    <property type="entry name" value="Antigen-presenting glycoprotein CD1d1"/>
    <property type="match status" value="1"/>
</dbReference>
<dbReference type="InterPro" id="IPR036179">
    <property type="entry name" value="Ig-like_dom_sf"/>
</dbReference>
<dbReference type="PROSITE" id="PS50835">
    <property type="entry name" value="IG_LIKE"/>
    <property type="match status" value="1"/>
</dbReference>
<dbReference type="GO" id="GO:0005765">
    <property type="term" value="C:lysosomal membrane"/>
    <property type="evidence" value="ECO:0007669"/>
    <property type="project" value="UniProtKB-SubCell"/>
</dbReference>
<dbReference type="GO" id="GO:0030883">
    <property type="term" value="F:endogenous lipid antigen binding"/>
    <property type="evidence" value="ECO:0007669"/>
    <property type="project" value="TreeGrafter"/>
</dbReference>
<dbReference type="GO" id="GO:0048007">
    <property type="term" value="P:antigen processing and presentation, exogenous lipid antigen via MHC class Ib"/>
    <property type="evidence" value="ECO:0007669"/>
    <property type="project" value="TreeGrafter"/>
</dbReference>
<accession>A0AAD4UPT7</accession>
<feature type="region of interest" description="Disordered" evidence="17">
    <location>
        <begin position="473"/>
        <end position="493"/>
    </location>
</feature>
<keyword evidence="4" id="KW-1003">Cell membrane</keyword>
<dbReference type="Pfam" id="PF07654">
    <property type="entry name" value="C1-set"/>
    <property type="match status" value="1"/>
</dbReference>
<organism evidence="19 20">
    <name type="scientific">Ovis ammon polii</name>
    <dbReference type="NCBI Taxonomy" id="230172"/>
    <lineage>
        <taxon>Eukaryota</taxon>
        <taxon>Metazoa</taxon>
        <taxon>Chordata</taxon>
        <taxon>Craniata</taxon>
        <taxon>Vertebrata</taxon>
        <taxon>Euteleostomi</taxon>
        <taxon>Mammalia</taxon>
        <taxon>Eutheria</taxon>
        <taxon>Laurasiatheria</taxon>
        <taxon>Artiodactyla</taxon>
        <taxon>Ruminantia</taxon>
        <taxon>Pecora</taxon>
        <taxon>Bovidae</taxon>
        <taxon>Caprinae</taxon>
        <taxon>Ovis</taxon>
    </lineage>
</organism>
<evidence type="ECO:0000256" key="3">
    <source>
        <dbReference type="ARBA" id="ARBA00004656"/>
    </source>
</evidence>
<evidence type="ECO:0000256" key="13">
    <source>
        <dbReference type="ARBA" id="ARBA00023228"/>
    </source>
</evidence>
<evidence type="ECO:0000256" key="2">
    <source>
        <dbReference type="ARBA" id="ARBA00004608"/>
    </source>
</evidence>
<keyword evidence="7" id="KW-0391">Immunity</keyword>
<evidence type="ECO:0000256" key="4">
    <source>
        <dbReference type="ARBA" id="ARBA00022475"/>
    </source>
</evidence>
<dbReference type="FunFam" id="3.30.500.10:FF:000002">
    <property type="entry name" value="Antigen-presenting glycoprotein CD1d1"/>
    <property type="match status" value="3"/>
</dbReference>
<keyword evidence="13" id="KW-0458">Lysosome</keyword>
<dbReference type="EMBL" id="JAKZEL010000001">
    <property type="protein sequence ID" value="KAI4548827.1"/>
    <property type="molecule type" value="Genomic_DNA"/>
</dbReference>
<comment type="subunit">
    <text evidence="16">Heterodimer with B2M (beta-2-microglobulin). Interacts with saposin C.</text>
</comment>
<gene>
    <name evidence="19" type="ORF">MG293_001157</name>
</gene>
<keyword evidence="8" id="KW-1133">Transmembrane helix</keyword>
<evidence type="ECO:0000256" key="15">
    <source>
        <dbReference type="ARBA" id="ARBA00037203"/>
    </source>
</evidence>
<dbReference type="SUPFAM" id="SSF48726">
    <property type="entry name" value="Immunoglobulin"/>
    <property type="match status" value="1"/>
</dbReference>
<dbReference type="Gene3D" id="3.30.500.10">
    <property type="entry name" value="MHC class I-like antigen recognition-like"/>
    <property type="match status" value="5"/>
</dbReference>
<evidence type="ECO:0000256" key="10">
    <source>
        <dbReference type="ARBA" id="ARBA00023136"/>
    </source>
</evidence>
<evidence type="ECO:0000256" key="5">
    <source>
        <dbReference type="ARBA" id="ARBA00022692"/>
    </source>
</evidence>
<evidence type="ECO:0000256" key="1">
    <source>
        <dbReference type="ARBA" id="ARBA00004251"/>
    </source>
</evidence>
<dbReference type="Pfam" id="PF16497">
    <property type="entry name" value="MHC_I_3"/>
    <property type="match status" value="5"/>
</dbReference>
<keyword evidence="11" id="KW-1015">Disulfide bond</keyword>
<dbReference type="GO" id="GO:0048006">
    <property type="term" value="P:antigen processing and presentation, endogenous lipid antigen via MHC class Ib"/>
    <property type="evidence" value="ECO:0007669"/>
    <property type="project" value="TreeGrafter"/>
</dbReference>
<keyword evidence="10" id="KW-0472">Membrane</keyword>
<evidence type="ECO:0000256" key="7">
    <source>
        <dbReference type="ARBA" id="ARBA00022859"/>
    </source>
</evidence>
<dbReference type="GO" id="GO:0010008">
    <property type="term" value="C:endosome membrane"/>
    <property type="evidence" value="ECO:0007669"/>
    <property type="project" value="UniProtKB-SubCell"/>
</dbReference>
<dbReference type="GO" id="GO:0005615">
    <property type="term" value="C:extracellular space"/>
    <property type="evidence" value="ECO:0007669"/>
    <property type="project" value="TreeGrafter"/>
</dbReference>
<dbReference type="CDD" id="cd21029">
    <property type="entry name" value="IgC1_CD1"/>
    <property type="match status" value="1"/>
</dbReference>
<evidence type="ECO:0000313" key="20">
    <source>
        <dbReference type="Proteomes" id="UP001214576"/>
    </source>
</evidence>
<reference evidence="19" key="1">
    <citation type="submission" date="2022-03" db="EMBL/GenBank/DDBJ databases">
        <title>Genomic analyses of argali, domestic sheep and their hybrids provide insights into chromosomal evolution, heterosis and genetic basis of agronomic traits.</title>
        <authorList>
            <person name="Li M."/>
        </authorList>
    </citation>
    <scope>NUCLEOTIDE SEQUENCE</scope>
    <source>
        <strain evidence="19">CAU-MHL-2022a</strain>
        <tissue evidence="19">Skin</tissue>
    </source>
</reference>
<dbReference type="GO" id="GO:0030884">
    <property type="term" value="F:exogenous lipid antigen binding"/>
    <property type="evidence" value="ECO:0007669"/>
    <property type="project" value="TreeGrafter"/>
</dbReference>
<dbReference type="GO" id="GO:0006955">
    <property type="term" value="P:immune response"/>
    <property type="evidence" value="ECO:0007669"/>
    <property type="project" value="TreeGrafter"/>
</dbReference>
<evidence type="ECO:0000259" key="18">
    <source>
        <dbReference type="PROSITE" id="PS50835"/>
    </source>
</evidence>
<protein>
    <recommendedName>
        <fullName evidence="18">Ig-like domain-containing protein</fullName>
    </recommendedName>
</protein>
<dbReference type="SMART" id="SM00407">
    <property type="entry name" value="IGc1"/>
    <property type="match status" value="1"/>
</dbReference>
<evidence type="ECO:0000256" key="16">
    <source>
        <dbReference type="ARBA" id="ARBA00038793"/>
    </source>
</evidence>
<dbReference type="GO" id="GO:0001916">
    <property type="term" value="P:positive regulation of T cell mediated cytotoxicity"/>
    <property type="evidence" value="ECO:0007669"/>
    <property type="project" value="TreeGrafter"/>
</dbReference>
<evidence type="ECO:0000256" key="6">
    <source>
        <dbReference type="ARBA" id="ARBA00022753"/>
    </source>
</evidence>